<feature type="transmembrane region" description="Helical" evidence="5">
    <location>
        <begin position="183"/>
        <end position="200"/>
    </location>
</feature>
<dbReference type="InterPro" id="IPR011547">
    <property type="entry name" value="SLC26A/SulP_dom"/>
</dbReference>
<keyword evidence="3 5" id="KW-1133">Transmembrane helix</keyword>
<organism evidence="7 8">
    <name type="scientific">Pilimelia terevasa</name>
    <dbReference type="NCBI Taxonomy" id="53372"/>
    <lineage>
        <taxon>Bacteria</taxon>
        <taxon>Bacillati</taxon>
        <taxon>Actinomycetota</taxon>
        <taxon>Actinomycetes</taxon>
        <taxon>Micromonosporales</taxon>
        <taxon>Micromonosporaceae</taxon>
        <taxon>Pilimelia</taxon>
    </lineage>
</organism>
<keyword evidence="4 5" id="KW-0472">Membrane</keyword>
<evidence type="ECO:0000313" key="7">
    <source>
        <dbReference type="EMBL" id="GGK21476.1"/>
    </source>
</evidence>
<feature type="transmembrane region" description="Helical" evidence="5">
    <location>
        <begin position="134"/>
        <end position="156"/>
    </location>
</feature>
<proteinExistence type="predicted"/>
<dbReference type="Pfam" id="PF00916">
    <property type="entry name" value="Sulfate_transp"/>
    <property type="match status" value="1"/>
</dbReference>
<dbReference type="InterPro" id="IPR001902">
    <property type="entry name" value="SLC26A/SulP_fam"/>
</dbReference>
<feature type="transmembrane region" description="Helical" evidence="5">
    <location>
        <begin position="309"/>
        <end position="329"/>
    </location>
</feature>
<evidence type="ECO:0000256" key="5">
    <source>
        <dbReference type="SAM" id="Phobius"/>
    </source>
</evidence>
<dbReference type="Proteomes" id="UP000662200">
    <property type="component" value="Unassembled WGS sequence"/>
</dbReference>
<name>A0A8J3BHE2_9ACTN</name>
<evidence type="ECO:0000256" key="4">
    <source>
        <dbReference type="ARBA" id="ARBA00023136"/>
    </source>
</evidence>
<keyword evidence="2 5" id="KW-0812">Transmembrane</keyword>
<dbReference type="AlphaFoldDB" id="A0A8J3BHE2"/>
<protein>
    <submittedName>
        <fullName evidence="7">Sulfate transporter</fullName>
    </submittedName>
</protein>
<comment type="subcellular location">
    <subcellularLocation>
        <location evidence="1">Membrane</location>
        <topology evidence="1">Multi-pass membrane protein</topology>
    </subcellularLocation>
</comment>
<evidence type="ECO:0000259" key="6">
    <source>
        <dbReference type="Pfam" id="PF00916"/>
    </source>
</evidence>
<feature type="transmembrane region" description="Helical" evidence="5">
    <location>
        <begin position="102"/>
        <end position="122"/>
    </location>
</feature>
<gene>
    <name evidence="7" type="ORF">GCM10010124_12420</name>
</gene>
<dbReference type="EMBL" id="BMQC01000003">
    <property type="protein sequence ID" value="GGK21476.1"/>
    <property type="molecule type" value="Genomic_DNA"/>
</dbReference>
<comment type="caution">
    <text evidence="7">The sequence shown here is derived from an EMBL/GenBank/DDBJ whole genome shotgun (WGS) entry which is preliminary data.</text>
</comment>
<evidence type="ECO:0000256" key="1">
    <source>
        <dbReference type="ARBA" id="ARBA00004141"/>
    </source>
</evidence>
<feature type="transmembrane region" description="Helical" evidence="5">
    <location>
        <begin position="28"/>
        <end position="46"/>
    </location>
</feature>
<dbReference type="RefSeq" id="WP_189113217.1">
    <property type="nucleotide sequence ID" value="NZ_BMQC01000003.1"/>
</dbReference>
<reference evidence="7" key="1">
    <citation type="journal article" date="2014" name="Int. J. Syst. Evol. Microbiol.">
        <title>Complete genome sequence of Corynebacterium casei LMG S-19264T (=DSM 44701T), isolated from a smear-ripened cheese.</title>
        <authorList>
            <consortium name="US DOE Joint Genome Institute (JGI-PGF)"/>
            <person name="Walter F."/>
            <person name="Albersmeier A."/>
            <person name="Kalinowski J."/>
            <person name="Ruckert C."/>
        </authorList>
    </citation>
    <scope>NUCLEOTIDE SEQUENCE</scope>
    <source>
        <strain evidence="7">JCM 3091</strain>
    </source>
</reference>
<feature type="transmembrane region" description="Helical" evidence="5">
    <location>
        <begin position="402"/>
        <end position="427"/>
    </location>
</feature>
<keyword evidence="8" id="KW-1185">Reference proteome</keyword>
<reference evidence="7" key="2">
    <citation type="submission" date="2020-09" db="EMBL/GenBank/DDBJ databases">
        <authorList>
            <person name="Sun Q."/>
            <person name="Ohkuma M."/>
        </authorList>
    </citation>
    <scope>NUCLEOTIDE SEQUENCE</scope>
    <source>
        <strain evidence="7">JCM 3091</strain>
    </source>
</reference>
<feature type="transmembrane region" description="Helical" evidence="5">
    <location>
        <begin position="349"/>
        <end position="381"/>
    </location>
</feature>
<sequence>MPLPRPSAPPSPATPTPAPTSLAADLRAGFLVFLIALPLCLGIAMASGFPPVAGVLTAIVGGVLVTLLGSARLTIKGPAAGLIVIAVGAVTELGGGDLAVGYRRALAVGVVAAVLQILLGLLRTASVGVAMSPSVVHGMLAAIGVIIIAKQAHVLLGVKPHGTEPLELLAEIPSSVARANPQILLLGLLSLAILFGLPLVRARWVRRVPAPLVVLAVAVPVGLWLHLSAPHDYRMLGGVHHLGPEYLVRLPGSIVDAVAFPDFSVVTSLTSIKYVIMFALIGSIESTLTVLAVDAMDPHKRTSNYDRDLVALGGGNLVSSLIGGLPMISEIVRSRANIDAGATSRWANFFHGALLLAFVALAPGLLQTIPLAALAAMLIYTGSRLASPREFRHVSKVGPDQLALFLTTLVVTLATDLLIGVAAGLALKLVLHLVRGVPVRALLRPRPQAVREENRLRVALPAAATFASLLPVRAAVRSAQGDATGPKIDELVIDVRDAAVVDHTFLSRLSTMAQEWPHTTLTVQGLDTLRPVSDHPEATHRRSRR</sequence>
<dbReference type="GO" id="GO:0016020">
    <property type="term" value="C:membrane"/>
    <property type="evidence" value="ECO:0007669"/>
    <property type="project" value="UniProtKB-SubCell"/>
</dbReference>
<feature type="transmembrane region" description="Helical" evidence="5">
    <location>
        <begin position="274"/>
        <end position="297"/>
    </location>
</feature>
<feature type="transmembrane region" description="Helical" evidence="5">
    <location>
        <begin position="52"/>
        <end position="71"/>
    </location>
</feature>
<feature type="transmembrane region" description="Helical" evidence="5">
    <location>
        <begin position="78"/>
        <end position="96"/>
    </location>
</feature>
<evidence type="ECO:0000313" key="8">
    <source>
        <dbReference type="Proteomes" id="UP000662200"/>
    </source>
</evidence>
<feature type="transmembrane region" description="Helical" evidence="5">
    <location>
        <begin position="212"/>
        <end position="229"/>
    </location>
</feature>
<evidence type="ECO:0000256" key="2">
    <source>
        <dbReference type="ARBA" id="ARBA00022692"/>
    </source>
</evidence>
<feature type="domain" description="SLC26A/SulP transporter" evidence="6">
    <location>
        <begin position="22"/>
        <end position="403"/>
    </location>
</feature>
<accession>A0A8J3BHE2</accession>
<evidence type="ECO:0000256" key="3">
    <source>
        <dbReference type="ARBA" id="ARBA00022989"/>
    </source>
</evidence>
<dbReference type="PANTHER" id="PTHR11814">
    <property type="entry name" value="SULFATE TRANSPORTER"/>
    <property type="match status" value="1"/>
</dbReference>
<dbReference type="GO" id="GO:0055085">
    <property type="term" value="P:transmembrane transport"/>
    <property type="evidence" value="ECO:0007669"/>
    <property type="project" value="InterPro"/>
</dbReference>